<dbReference type="SUPFAM" id="SSF53474">
    <property type="entry name" value="alpha/beta-Hydrolases"/>
    <property type="match status" value="1"/>
</dbReference>
<accession>A0ABS4PL35</accession>
<dbReference type="Proteomes" id="UP000741013">
    <property type="component" value="Unassembled WGS sequence"/>
</dbReference>
<feature type="domain" description="Carboxylesterase type B" evidence="5">
    <location>
        <begin position="27"/>
        <end position="476"/>
    </location>
</feature>
<evidence type="ECO:0000259" key="5">
    <source>
        <dbReference type="Pfam" id="PF00135"/>
    </source>
</evidence>
<dbReference type="EC" id="3.1.1.-" evidence="3"/>
<gene>
    <name evidence="6" type="ORF">JOM49_001646</name>
</gene>
<feature type="region of interest" description="Disordered" evidence="4">
    <location>
        <begin position="75"/>
        <end position="98"/>
    </location>
</feature>
<evidence type="ECO:0000313" key="7">
    <source>
        <dbReference type="Proteomes" id="UP000741013"/>
    </source>
</evidence>
<organism evidence="6 7">
    <name type="scientific">Amycolatopsis magusensis</name>
    <dbReference type="NCBI Taxonomy" id="882444"/>
    <lineage>
        <taxon>Bacteria</taxon>
        <taxon>Bacillati</taxon>
        <taxon>Actinomycetota</taxon>
        <taxon>Actinomycetes</taxon>
        <taxon>Pseudonocardiales</taxon>
        <taxon>Pseudonocardiaceae</taxon>
        <taxon>Amycolatopsis</taxon>
    </lineage>
</organism>
<keyword evidence="2 3" id="KW-0378">Hydrolase</keyword>
<dbReference type="InterPro" id="IPR019826">
    <property type="entry name" value="Carboxylesterase_B_AS"/>
</dbReference>
<dbReference type="RefSeq" id="WP_209663736.1">
    <property type="nucleotide sequence ID" value="NZ_JAGGMS010000001.1"/>
</dbReference>
<comment type="caution">
    <text evidence="6">The sequence shown here is derived from an EMBL/GenBank/DDBJ whole genome shotgun (WGS) entry which is preliminary data.</text>
</comment>
<dbReference type="PROSITE" id="PS00122">
    <property type="entry name" value="CARBOXYLESTERASE_B_1"/>
    <property type="match status" value="1"/>
</dbReference>
<sequence>MGKRWAVVAGLLTLSTVAIPAAAAGDPAVVRTDAGAVRGTVTEQVRTFEGVPSAAPPVGELRWRAPQPVQPWASVRDATAPGSVCPQEQNPEAPQGSTNEDCLYLNVTTPTGGAQRKPVVVWVPGGGFFMGAGSNYGPERLATRGDAVVVTINYRLGIFGFYGQHGLPGSGTFGLQDQQAALRWVQRNIGAFGGDPGNVTLAGESAGGMSTCAQLTSPRSAGLFHRAIMQSGSCDFDWPDAGQYPSQKAGSYWVPQDKIRRDGDAMAAELGCATVECLRAKPAAELMGQFTRFTSSATGTPVLPQDPGDALRAGRFHRVPVLSGNNHDEARSYMTAFNGGDIDAAMYQRLLVDMAGREQAARIAGEYPVSAYESPMHAWAAVTTDRIWSCTQHSAGRELARKVPVYSYDFADQHSPIAGDLGAAHAVELPYLFALTGIEFPFPPDQRRLSEQMLGYWTAFARTGDPNGPGRPEWTTDQALTLAPSGQGGIRPVEVAAEHHCAFWKA</sequence>
<proteinExistence type="inferred from homology"/>
<name>A0ABS4PL35_9PSEU</name>
<evidence type="ECO:0000313" key="6">
    <source>
        <dbReference type="EMBL" id="MBP2180120.1"/>
    </source>
</evidence>
<reference evidence="6 7" key="1">
    <citation type="submission" date="2021-03" db="EMBL/GenBank/DDBJ databases">
        <title>Sequencing the genomes of 1000 actinobacteria strains.</title>
        <authorList>
            <person name="Klenk H.-P."/>
        </authorList>
    </citation>
    <scope>NUCLEOTIDE SEQUENCE [LARGE SCALE GENOMIC DNA]</scope>
    <source>
        <strain evidence="6 7">DSM 45510</strain>
    </source>
</reference>
<keyword evidence="3" id="KW-0732">Signal</keyword>
<dbReference type="GO" id="GO:0016787">
    <property type="term" value="F:hydrolase activity"/>
    <property type="evidence" value="ECO:0007669"/>
    <property type="project" value="UniProtKB-KW"/>
</dbReference>
<feature type="compositionally biased region" description="Polar residues" evidence="4">
    <location>
        <begin position="86"/>
        <end position="98"/>
    </location>
</feature>
<dbReference type="InterPro" id="IPR002018">
    <property type="entry name" value="CarbesteraseB"/>
</dbReference>
<dbReference type="EMBL" id="JAGGMS010000001">
    <property type="protein sequence ID" value="MBP2180120.1"/>
    <property type="molecule type" value="Genomic_DNA"/>
</dbReference>
<dbReference type="PANTHER" id="PTHR11559">
    <property type="entry name" value="CARBOXYLESTERASE"/>
    <property type="match status" value="1"/>
</dbReference>
<protein>
    <recommendedName>
        <fullName evidence="3">Carboxylic ester hydrolase</fullName>
        <ecNumber evidence="3">3.1.1.-</ecNumber>
    </recommendedName>
</protein>
<evidence type="ECO:0000256" key="4">
    <source>
        <dbReference type="SAM" id="MobiDB-lite"/>
    </source>
</evidence>
<feature type="chain" id="PRO_5044987325" description="Carboxylic ester hydrolase" evidence="3">
    <location>
        <begin position="24"/>
        <end position="506"/>
    </location>
</feature>
<comment type="similarity">
    <text evidence="1 3">Belongs to the type-B carboxylesterase/lipase family.</text>
</comment>
<feature type="signal peptide" evidence="3">
    <location>
        <begin position="1"/>
        <end position="23"/>
    </location>
</feature>
<dbReference type="InterPro" id="IPR029058">
    <property type="entry name" value="AB_hydrolase_fold"/>
</dbReference>
<dbReference type="Gene3D" id="3.40.50.1820">
    <property type="entry name" value="alpha/beta hydrolase"/>
    <property type="match status" value="1"/>
</dbReference>
<dbReference type="Pfam" id="PF00135">
    <property type="entry name" value="COesterase"/>
    <property type="match status" value="1"/>
</dbReference>
<dbReference type="InterPro" id="IPR050309">
    <property type="entry name" value="Type-B_Carboxylest/Lipase"/>
</dbReference>
<keyword evidence="7" id="KW-1185">Reference proteome</keyword>
<evidence type="ECO:0000256" key="3">
    <source>
        <dbReference type="RuleBase" id="RU361235"/>
    </source>
</evidence>
<evidence type="ECO:0000256" key="1">
    <source>
        <dbReference type="ARBA" id="ARBA00005964"/>
    </source>
</evidence>
<evidence type="ECO:0000256" key="2">
    <source>
        <dbReference type="ARBA" id="ARBA00022801"/>
    </source>
</evidence>